<dbReference type="EMBL" id="VDFV01000055">
    <property type="protein sequence ID" value="TNC62877.1"/>
    <property type="molecule type" value="Genomic_DNA"/>
</dbReference>
<proteinExistence type="predicted"/>
<dbReference type="OrthoDB" id="7858789at2"/>
<evidence type="ECO:0000313" key="2">
    <source>
        <dbReference type="Proteomes" id="UP000305709"/>
    </source>
</evidence>
<dbReference type="AlphaFoldDB" id="A0A5C4N6W2"/>
<sequence>MGCTCPSCTRAQVHSIAFARLAAYLETEGPTLARVLTLLDIRGALANLEALQTLHVEPGLEAVALSDVARHLDRLLGDLAAVPFRAKPQIPVEPTDRPLVRDLDAAAHWLGARTQDVLSGVHRALS</sequence>
<evidence type="ECO:0000313" key="1">
    <source>
        <dbReference type="EMBL" id="TNC62877.1"/>
    </source>
</evidence>
<keyword evidence="2" id="KW-1185">Reference proteome</keyword>
<organism evidence="1 2">
    <name type="scientific">Rubellimicrobium roseum</name>
    <dbReference type="NCBI Taxonomy" id="687525"/>
    <lineage>
        <taxon>Bacteria</taxon>
        <taxon>Pseudomonadati</taxon>
        <taxon>Pseudomonadota</taxon>
        <taxon>Alphaproteobacteria</taxon>
        <taxon>Rhodobacterales</taxon>
        <taxon>Roseobacteraceae</taxon>
        <taxon>Rubellimicrobium</taxon>
    </lineage>
</organism>
<reference evidence="1 2" key="1">
    <citation type="submission" date="2019-06" db="EMBL/GenBank/DDBJ databases">
        <authorList>
            <person name="Jiang L."/>
        </authorList>
    </citation>
    <scope>NUCLEOTIDE SEQUENCE [LARGE SCALE GENOMIC DNA]</scope>
    <source>
        <strain evidence="1 2">YIM 48858</strain>
    </source>
</reference>
<name>A0A5C4N6W2_9RHOB</name>
<gene>
    <name evidence="1" type="ORF">FHG71_20020</name>
</gene>
<protein>
    <submittedName>
        <fullName evidence="1">Uncharacterized protein</fullName>
    </submittedName>
</protein>
<dbReference type="Proteomes" id="UP000305709">
    <property type="component" value="Unassembled WGS sequence"/>
</dbReference>
<accession>A0A5C4N6W2</accession>
<comment type="caution">
    <text evidence="1">The sequence shown here is derived from an EMBL/GenBank/DDBJ whole genome shotgun (WGS) entry which is preliminary data.</text>
</comment>